<dbReference type="STRING" id="1918946.VPAL9027_00796"/>
<feature type="compositionally biased region" description="Basic and acidic residues" evidence="1">
    <location>
        <begin position="228"/>
        <end position="262"/>
    </location>
</feature>
<evidence type="ECO:0000256" key="2">
    <source>
        <dbReference type="SAM" id="Phobius"/>
    </source>
</evidence>
<keyword evidence="2" id="KW-1133">Transmembrane helix</keyword>
<reference evidence="3 4" key="1">
    <citation type="submission" date="2017-02" db="EMBL/GenBank/DDBJ databases">
        <authorList>
            <person name="Peterson S.W."/>
        </authorList>
    </citation>
    <scope>NUCLEOTIDE SEQUENCE [LARGE SCALE GENOMIC DNA]</scope>
    <source>
        <strain evidence="3 4">CECT 9027</strain>
    </source>
</reference>
<evidence type="ECO:0000256" key="1">
    <source>
        <dbReference type="SAM" id="MobiDB-lite"/>
    </source>
</evidence>
<sequence length="262" mass="29888">MNEDLDFMNIGLIIGLVAILLVLVLGYNIMLQYKVRLESTKKQEASKYIAIIDATEDLIGNAHHLPFSKELLVCLNVRILDALEAMHELDPKDKNTQQRVENMRSQIENLKTNHPGGESTPFKVPSSDKQALVMLKLTKRLRDTVRSEHNKGRLDTQTFVAENARLESIQVRINIENVIKRANDSVVRGQPGTAMQLLRKGLDVLSSKNDSYSTQAREKLQQMFNELEQSRQSKHEADLTQHVESNEHDSDMEALFGEKKKW</sequence>
<keyword evidence="4" id="KW-1185">Reference proteome</keyword>
<dbReference type="AlphaFoldDB" id="A0A1R4B1R4"/>
<evidence type="ECO:0000313" key="4">
    <source>
        <dbReference type="Proteomes" id="UP000189475"/>
    </source>
</evidence>
<feature type="transmembrane region" description="Helical" evidence="2">
    <location>
        <begin position="12"/>
        <end position="31"/>
    </location>
</feature>
<evidence type="ECO:0008006" key="5">
    <source>
        <dbReference type="Google" id="ProtNLM"/>
    </source>
</evidence>
<name>A0A1R4B1R4_9VIBR</name>
<gene>
    <name evidence="3" type="ORF">VPAL9027_00796</name>
</gene>
<dbReference type="EMBL" id="FUFT01000002">
    <property type="protein sequence ID" value="SJL82855.1"/>
    <property type="molecule type" value="Genomic_DNA"/>
</dbReference>
<keyword evidence="2" id="KW-0812">Transmembrane</keyword>
<organism evidence="3 4">
    <name type="scientific">Vibrio palustris</name>
    <dbReference type="NCBI Taxonomy" id="1918946"/>
    <lineage>
        <taxon>Bacteria</taxon>
        <taxon>Pseudomonadati</taxon>
        <taxon>Pseudomonadota</taxon>
        <taxon>Gammaproteobacteria</taxon>
        <taxon>Vibrionales</taxon>
        <taxon>Vibrionaceae</taxon>
        <taxon>Vibrio</taxon>
    </lineage>
</organism>
<keyword evidence="2" id="KW-0472">Membrane</keyword>
<accession>A0A1R4B1R4</accession>
<evidence type="ECO:0000313" key="3">
    <source>
        <dbReference type="EMBL" id="SJL82855.1"/>
    </source>
</evidence>
<proteinExistence type="predicted"/>
<feature type="region of interest" description="Disordered" evidence="1">
    <location>
        <begin position="226"/>
        <end position="262"/>
    </location>
</feature>
<dbReference type="Proteomes" id="UP000189475">
    <property type="component" value="Unassembled WGS sequence"/>
</dbReference>
<protein>
    <recommendedName>
        <fullName evidence="5">DNA repair protein</fullName>
    </recommendedName>
</protein>